<dbReference type="Proteomes" id="UP001147695">
    <property type="component" value="Unassembled WGS sequence"/>
</dbReference>
<feature type="compositionally biased region" description="Low complexity" evidence="1">
    <location>
        <begin position="37"/>
        <end position="48"/>
    </location>
</feature>
<name>A0A9W9Q957_PENBR</name>
<comment type="caution">
    <text evidence="2">The sequence shown here is derived from an EMBL/GenBank/DDBJ whole genome shotgun (WGS) entry which is preliminary data.</text>
</comment>
<accession>A0A9W9Q957</accession>
<dbReference type="AlphaFoldDB" id="A0A9W9Q957"/>
<feature type="compositionally biased region" description="Basic and acidic residues" evidence="1">
    <location>
        <begin position="49"/>
        <end position="60"/>
    </location>
</feature>
<feature type="compositionally biased region" description="Basic and acidic residues" evidence="1">
    <location>
        <begin position="10"/>
        <end position="19"/>
    </location>
</feature>
<evidence type="ECO:0000313" key="2">
    <source>
        <dbReference type="EMBL" id="KAJ5329471.1"/>
    </source>
</evidence>
<reference evidence="2" key="1">
    <citation type="submission" date="2022-12" db="EMBL/GenBank/DDBJ databases">
        <authorList>
            <person name="Petersen C."/>
        </authorList>
    </citation>
    <scope>NUCLEOTIDE SEQUENCE</scope>
    <source>
        <strain evidence="2">IBT 35673</strain>
    </source>
</reference>
<reference evidence="2" key="2">
    <citation type="journal article" date="2023" name="IMA Fungus">
        <title>Comparative genomic study of the Penicillium genus elucidates a diverse pangenome and 15 lateral gene transfer events.</title>
        <authorList>
            <person name="Petersen C."/>
            <person name="Sorensen T."/>
            <person name="Nielsen M.R."/>
            <person name="Sondergaard T.E."/>
            <person name="Sorensen J.L."/>
            <person name="Fitzpatrick D.A."/>
            <person name="Frisvad J.C."/>
            <person name="Nielsen K.L."/>
        </authorList>
    </citation>
    <scope>NUCLEOTIDE SEQUENCE</scope>
    <source>
        <strain evidence="2">IBT 35673</strain>
    </source>
</reference>
<dbReference type="EMBL" id="JAPZBQ010000005">
    <property type="protein sequence ID" value="KAJ5329471.1"/>
    <property type="molecule type" value="Genomic_DNA"/>
</dbReference>
<gene>
    <name evidence="2" type="ORF">N7452_009861</name>
</gene>
<organism evidence="2 3">
    <name type="scientific">Penicillium brevicompactum</name>
    <dbReference type="NCBI Taxonomy" id="5074"/>
    <lineage>
        <taxon>Eukaryota</taxon>
        <taxon>Fungi</taxon>
        <taxon>Dikarya</taxon>
        <taxon>Ascomycota</taxon>
        <taxon>Pezizomycotina</taxon>
        <taxon>Eurotiomycetes</taxon>
        <taxon>Eurotiomycetidae</taxon>
        <taxon>Eurotiales</taxon>
        <taxon>Aspergillaceae</taxon>
        <taxon>Penicillium</taxon>
    </lineage>
</organism>
<proteinExistence type="predicted"/>
<evidence type="ECO:0000256" key="1">
    <source>
        <dbReference type="SAM" id="MobiDB-lite"/>
    </source>
</evidence>
<sequence length="288" mass="32850">MAPALTTAKRPYDPVEESARTASKRHCGDPTEPQLRSPSDSSAEPSLSRPKDQDTEKIEEDKRLLDTIRFLEEWRDTYGNDSEPRSAKCAGGPLAGRYDYRRWASEMKDVFIANGVMEVIEGKLISQPPGSPLRDDFLRVEAIARHLLGINVTESNRALLWQSRCPYEFWDKLRKTYQLSPFELSLEGWSLMKEKKISQFSSALEYTSALSDAWRQVCMDRDDMFQQTQPILCTALLHGLDGLQWSLWKNNLVSGGNLESDFETLAGKVRESDPLMRGKSKQQRPMLK</sequence>
<evidence type="ECO:0000313" key="3">
    <source>
        <dbReference type="Proteomes" id="UP001147695"/>
    </source>
</evidence>
<protein>
    <submittedName>
        <fullName evidence="2">Uncharacterized protein</fullName>
    </submittedName>
</protein>
<feature type="region of interest" description="Disordered" evidence="1">
    <location>
        <begin position="1"/>
        <end position="60"/>
    </location>
</feature>